<name>A0ABQ3YBB5_9ACTN</name>
<dbReference type="Proteomes" id="UP000609879">
    <property type="component" value="Unassembled WGS sequence"/>
</dbReference>
<protein>
    <submittedName>
        <fullName evidence="1">Uncharacterized protein</fullName>
    </submittedName>
</protein>
<dbReference type="RefSeq" id="WP_203771165.1">
    <property type="nucleotide sequence ID" value="NZ_BAAABO010000002.1"/>
</dbReference>
<gene>
    <name evidence="1" type="ORF">Ade02nite_59590</name>
</gene>
<dbReference type="EMBL" id="BOMI01000117">
    <property type="protein sequence ID" value="GID77318.1"/>
    <property type="molecule type" value="Genomic_DNA"/>
</dbReference>
<keyword evidence="2" id="KW-1185">Reference proteome</keyword>
<proteinExistence type="predicted"/>
<sequence length="516" mass="54751">MTGHLARLCLQGAGSTGHYTPHAFDLRLLGARQATDHIVYLHEVHHAGLNDVTAWGTALHVFARLPAAAAVFGRLLDGCRTVHESLATFASVQIATARHGALDDVLAAYPRYVPLYRATEALTTGVAGANRRQQIVTALARLCMQTPILDTVAEAGLGEFTMASVRSHDRPDARWNWFVRGGPGPVAAAAASADRVVTGEFGPAVLTSDGPGGDLYTATDRDHDAAWDRWELAAYDHLRDRLARTGAGTLDLTGHQRGTARLLELAQSRHGDLGLRAAMTAEQRRTDADIAAAVLQQVRHDFTGGERHRAVPLAASAPRAGEPVIVHARPPGRLAGLYRWPPGVQPPPVAVRVIVEDGDGPAVGHVPVADPVALGSALLCVGASCLADPGFAQRWFPAAARPAFVLVDIEPDRFVPRWAAEDTTVVAVPVRVSDTGGERTALLLRADDTGIWWLVVADDVTVRLMIEYLRGHLGDALVIDGGAFAAIAGPARAVITDVLATESFTSFDALGSSHAR</sequence>
<reference evidence="1 2" key="1">
    <citation type="submission" date="2021-01" db="EMBL/GenBank/DDBJ databases">
        <title>Whole genome shotgun sequence of Actinoplanes deccanensis NBRC 13994.</title>
        <authorList>
            <person name="Komaki H."/>
            <person name="Tamura T."/>
        </authorList>
    </citation>
    <scope>NUCLEOTIDE SEQUENCE [LARGE SCALE GENOMIC DNA]</scope>
    <source>
        <strain evidence="1 2">NBRC 13994</strain>
    </source>
</reference>
<evidence type="ECO:0000313" key="1">
    <source>
        <dbReference type="EMBL" id="GID77318.1"/>
    </source>
</evidence>
<accession>A0ABQ3YBB5</accession>
<evidence type="ECO:0000313" key="2">
    <source>
        <dbReference type="Proteomes" id="UP000609879"/>
    </source>
</evidence>
<organism evidence="1 2">
    <name type="scientific">Paractinoplanes deccanensis</name>
    <dbReference type="NCBI Taxonomy" id="113561"/>
    <lineage>
        <taxon>Bacteria</taxon>
        <taxon>Bacillati</taxon>
        <taxon>Actinomycetota</taxon>
        <taxon>Actinomycetes</taxon>
        <taxon>Micromonosporales</taxon>
        <taxon>Micromonosporaceae</taxon>
        <taxon>Paractinoplanes</taxon>
    </lineage>
</organism>
<comment type="caution">
    <text evidence="1">The sequence shown here is derived from an EMBL/GenBank/DDBJ whole genome shotgun (WGS) entry which is preliminary data.</text>
</comment>